<comment type="catalytic activity">
    <reaction evidence="5">
        <text>NADP(+) + H2O = ADP-D-ribose 2'-phosphate + nicotinamide + H(+)</text>
        <dbReference type="Rhea" id="RHEA:19849"/>
        <dbReference type="ChEBI" id="CHEBI:15377"/>
        <dbReference type="ChEBI" id="CHEBI:15378"/>
        <dbReference type="ChEBI" id="CHEBI:17154"/>
        <dbReference type="ChEBI" id="CHEBI:58349"/>
        <dbReference type="ChEBI" id="CHEBI:58673"/>
    </reaction>
    <physiologicalReaction direction="left-to-right" evidence="5">
        <dbReference type="Rhea" id="RHEA:19850"/>
    </physiologicalReaction>
</comment>
<dbReference type="InterPro" id="IPR000157">
    <property type="entry name" value="TIR_dom"/>
</dbReference>
<evidence type="ECO:0000256" key="2">
    <source>
        <dbReference type="ARBA" id="ARBA00031160"/>
    </source>
</evidence>
<dbReference type="AlphaFoldDB" id="A0A401S664"/>
<dbReference type="PANTHER" id="PTHR47508">
    <property type="entry name" value="SAM DOMAIN-CONTAINING PROTEIN-RELATED"/>
    <property type="match status" value="1"/>
</dbReference>
<feature type="domain" description="SAM" evidence="8">
    <location>
        <begin position="265"/>
        <end position="310"/>
    </location>
</feature>
<dbReference type="OMA" id="MIKARTS"/>
<evidence type="ECO:0000256" key="3">
    <source>
        <dbReference type="ARBA" id="ARBA00032222"/>
    </source>
</evidence>
<dbReference type="Pfam" id="PF00536">
    <property type="entry name" value="SAM_1"/>
    <property type="match status" value="1"/>
</dbReference>
<gene>
    <name evidence="9" type="ORF">chiPu_0004296</name>
</gene>
<evidence type="ECO:0000256" key="6">
    <source>
        <dbReference type="SAM" id="MobiDB-lite"/>
    </source>
</evidence>
<dbReference type="Gene3D" id="3.40.50.10140">
    <property type="entry name" value="Toll/interleukin-1 receptor homology (TIR) domain"/>
    <property type="match status" value="1"/>
</dbReference>
<dbReference type="PANTHER" id="PTHR47508:SF2">
    <property type="entry name" value="TIR DOMAIN-CONTAINING PROTEIN"/>
    <property type="match status" value="1"/>
</dbReference>
<evidence type="ECO:0000259" key="8">
    <source>
        <dbReference type="PROSITE" id="PS50105"/>
    </source>
</evidence>
<organism evidence="9 10">
    <name type="scientific">Chiloscyllium punctatum</name>
    <name type="common">Brownbanded bambooshark</name>
    <name type="synonym">Hemiscyllium punctatum</name>
    <dbReference type="NCBI Taxonomy" id="137246"/>
    <lineage>
        <taxon>Eukaryota</taxon>
        <taxon>Metazoa</taxon>
        <taxon>Chordata</taxon>
        <taxon>Craniata</taxon>
        <taxon>Vertebrata</taxon>
        <taxon>Chondrichthyes</taxon>
        <taxon>Elasmobranchii</taxon>
        <taxon>Galeomorphii</taxon>
        <taxon>Galeoidea</taxon>
        <taxon>Orectolobiformes</taxon>
        <taxon>Hemiscylliidae</taxon>
        <taxon>Chiloscyllium</taxon>
    </lineage>
</organism>
<dbReference type="InterPro" id="IPR035897">
    <property type="entry name" value="Toll_tir_struct_dom_sf"/>
</dbReference>
<accession>A0A401S664</accession>
<reference evidence="9 10" key="1">
    <citation type="journal article" date="2018" name="Nat. Ecol. Evol.">
        <title>Shark genomes provide insights into elasmobranch evolution and the origin of vertebrates.</title>
        <authorList>
            <person name="Hara Y"/>
            <person name="Yamaguchi K"/>
            <person name="Onimaru K"/>
            <person name="Kadota M"/>
            <person name="Koyanagi M"/>
            <person name="Keeley SD"/>
            <person name="Tatsumi K"/>
            <person name="Tanaka K"/>
            <person name="Motone F"/>
            <person name="Kageyama Y"/>
            <person name="Nozu R"/>
            <person name="Adachi N"/>
            <person name="Nishimura O"/>
            <person name="Nakagawa R"/>
            <person name="Tanegashima C"/>
            <person name="Kiyatake I"/>
            <person name="Matsumoto R"/>
            <person name="Murakumo K"/>
            <person name="Nishida K"/>
            <person name="Terakita A"/>
            <person name="Kuratani S"/>
            <person name="Sato K"/>
            <person name="Hyodo S Kuraku.S."/>
        </authorList>
    </citation>
    <scope>NUCLEOTIDE SEQUENCE [LARGE SCALE GENOMIC DNA]</scope>
</reference>
<dbReference type="Proteomes" id="UP000287033">
    <property type="component" value="Unassembled WGS sequence"/>
</dbReference>
<sequence length="317" mass="35663">MLDVRMCPIRVEIRTMIKARTSTCLKSTGMNKTIAANNGNPKLAVCVNESQPENVQADYSDLTEGPSGKQASSSVDSPSQLRSSKAPMSIYISYSPDASFLERKFICETVRQLKQTNFREETWFDKDEVDITFPFWLSQRLEAIEKCKGAIIFLSKSYFKCPISLMEGKILLERLRSSEKTVKIFPVLQNDVKVPQGLAQLLDGVMDLTGARIARNTLAEKSSLVIGNLSEKMKECALIKVPFQNLTTPILEFSKGFMVKKLYSWTVGDVQEWLCHLGIREVYRQTFAEYMVDGFLLLSVTDEDLSQYLGNVCALTG</sequence>
<evidence type="ECO:0000313" key="9">
    <source>
        <dbReference type="EMBL" id="GCC25884.1"/>
    </source>
</evidence>
<comment type="catalytic activity">
    <reaction evidence="4">
        <text>NAD(+) = cyclic ADP-beta-D-ribose + nicotinamide + H(+)</text>
        <dbReference type="Rhea" id="RHEA:38611"/>
        <dbReference type="ChEBI" id="CHEBI:15378"/>
        <dbReference type="ChEBI" id="CHEBI:17154"/>
        <dbReference type="ChEBI" id="CHEBI:57540"/>
        <dbReference type="ChEBI" id="CHEBI:73672"/>
    </reaction>
    <physiologicalReaction direction="left-to-right" evidence="4">
        <dbReference type="Rhea" id="RHEA:38612"/>
    </physiologicalReaction>
</comment>
<feature type="domain" description="TIR" evidence="7">
    <location>
        <begin position="86"/>
        <end position="233"/>
    </location>
</feature>
<dbReference type="STRING" id="137246.A0A401S664"/>
<evidence type="ECO:0000259" key="7">
    <source>
        <dbReference type="PROSITE" id="PS50104"/>
    </source>
</evidence>
<evidence type="ECO:0000256" key="4">
    <source>
        <dbReference type="ARBA" id="ARBA00048388"/>
    </source>
</evidence>
<dbReference type="PROSITE" id="PS50105">
    <property type="entry name" value="SAM_DOMAIN"/>
    <property type="match status" value="1"/>
</dbReference>
<evidence type="ECO:0000256" key="5">
    <source>
        <dbReference type="ARBA" id="ARBA00049009"/>
    </source>
</evidence>
<dbReference type="InterPro" id="IPR013761">
    <property type="entry name" value="SAM/pointed_sf"/>
</dbReference>
<proteinExistence type="predicted"/>
<feature type="compositionally biased region" description="Polar residues" evidence="6">
    <location>
        <begin position="69"/>
        <end position="82"/>
    </location>
</feature>
<dbReference type="SUPFAM" id="SSF47769">
    <property type="entry name" value="SAM/Pointed domain"/>
    <property type="match status" value="1"/>
</dbReference>
<comment type="caution">
    <text evidence="9">The sequence shown here is derived from an EMBL/GenBank/DDBJ whole genome shotgun (WGS) entry which is preliminary data.</text>
</comment>
<name>A0A401S664_CHIPU</name>
<dbReference type="OrthoDB" id="6078042at2759"/>
<evidence type="ECO:0000256" key="1">
    <source>
        <dbReference type="ARBA" id="ARBA00024128"/>
    </source>
</evidence>
<keyword evidence="10" id="KW-1185">Reference proteome</keyword>
<dbReference type="PROSITE" id="PS50104">
    <property type="entry name" value="TIR"/>
    <property type="match status" value="1"/>
</dbReference>
<dbReference type="GO" id="GO:0007165">
    <property type="term" value="P:signal transduction"/>
    <property type="evidence" value="ECO:0007669"/>
    <property type="project" value="InterPro"/>
</dbReference>
<dbReference type="SUPFAM" id="SSF52200">
    <property type="entry name" value="Toll/Interleukin receptor TIR domain"/>
    <property type="match status" value="1"/>
</dbReference>
<dbReference type="EMBL" id="BEZZ01000102">
    <property type="protein sequence ID" value="GCC25884.1"/>
    <property type="molecule type" value="Genomic_DNA"/>
</dbReference>
<evidence type="ECO:0000313" key="10">
    <source>
        <dbReference type="Proteomes" id="UP000287033"/>
    </source>
</evidence>
<dbReference type="Gene3D" id="1.10.150.50">
    <property type="entry name" value="Transcription Factor, Ets-1"/>
    <property type="match status" value="1"/>
</dbReference>
<protein>
    <recommendedName>
        <fullName evidence="1">NAD(+) hydrolase SARM1</fullName>
    </recommendedName>
    <alternativeName>
        <fullName evidence="3">NADP(+) hydrolase SARM1</fullName>
    </alternativeName>
    <alternativeName>
        <fullName evidence="2">Sterile alpha and TIR motif-containing protein 1</fullName>
    </alternativeName>
</protein>
<feature type="region of interest" description="Disordered" evidence="6">
    <location>
        <begin position="56"/>
        <end position="82"/>
    </location>
</feature>
<dbReference type="InterPro" id="IPR001660">
    <property type="entry name" value="SAM"/>
</dbReference>